<proteinExistence type="inferred from homology"/>
<evidence type="ECO:0000256" key="6">
    <source>
        <dbReference type="ARBA" id="ARBA00023136"/>
    </source>
</evidence>
<dbReference type="PANTHER" id="PTHR37937:SF1">
    <property type="entry name" value="CONJUGATIVE TRANSFER: DNA TRANSPORT"/>
    <property type="match status" value="1"/>
</dbReference>
<dbReference type="GO" id="GO:0005886">
    <property type="term" value="C:plasma membrane"/>
    <property type="evidence" value="ECO:0007669"/>
    <property type="project" value="UniProtKB-SubCell"/>
</dbReference>
<organism evidence="8 9">
    <name type="scientific">Clostridium beijerinckii</name>
    <name type="common">Clostridium MP</name>
    <dbReference type="NCBI Taxonomy" id="1520"/>
    <lineage>
        <taxon>Bacteria</taxon>
        <taxon>Bacillati</taxon>
        <taxon>Bacillota</taxon>
        <taxon>Clostridia</taxon>
        <taxon>Eubacteriales</taxon>
        <taxon>Clostridiaceae</taxon>
        <taxon>Clostridium</taxon>
    </lineage>
</organism>
<dbReference type="Proteomes" id="UP001194098">
    <property type="component" value="Unassembled WGS sequence"/>
</dbReference>
<evidence type="ECO:0000256" key="3">
    <source>
        <dbReference type="ARBA" id="ARBA00022475"/>
    </source>
</evidence>
<accession>A0AAW3WGA7</accession>
<dbReference type="RefSeq" id="WP_171781471.1">
    <property type="nucleotide sequence ID" value="NZ_JABAGV010000135.1"/>
</dbReference>
<dbReference type="InterPro" id="IPR003688">
    <property type="entry name" value="TraG/VirD4"/>
</dbReference>
<keyword evidence="6 7" id="KW-0472">Membrane</keyword>
<dbReference type="Gene3D" id="3.40.50.300">
    <property type="entry name" value="P-loop containing nucleotide triphosphate hydrolases"/>
    <property type="match status" value="1"/>
</dbReference>
<dbReference type="AlphaFoldDB" id="A0AAW3WGA7"/>
<dbReference type="SUPFAM" id="SSF52540">
    <property type="entry name" value="P-loop containing nucleoside triphosphate hydrolases"/>
    <property type="match status" value="1"/>
</dbReference>
<keyword evidence="5 7" id="KW-1133">Transmembrane helix</keyword>
<dbReference type="PANTHER" id="PTHR37937">
    <property type="entry name" value="CONJUGATIVE TRANSFER: DNA TRANSPORT"/>
    <property type="match status" value="1"/>
</dbReference>
<comment type="similarity">
    <text evidence="2">Belongs to the VirD4/TraG family.</text>
</comment>
<dbReference type="CDD" id="cd01127">
    <property type="entry name" value="TrwB_TraG_TraD_VirD4"/>
    <property type="match status" value="1"/>
</dbReference>
<comment type="subcellular location">
    <subcellularLocation>
        <location evidence="1">Cell membrane</location>
        <topology evidence="1">Multi-pass membrane protein</topology>
    </subcellularLocation>
</comment>
<gene>
    <name evidence="8" type="ORF">HGI39_24980</name>
</gene>
<keyword evidence="4 7" id="KW-0812">Transmembrane</keyword>
<feature type="transmembrane region" description="Helical" evidence="7">
    <location>
        <begin position="59"/>
        <end position="80"/>
    </location>
</feature>
<name>A0AAW3WGA7_CLOBE</name>
<evidence type="ECO:0000313" key="9">
    <source>
        <dbReference type="Proteomes" id="UP001194098"/>
    </source>
</evidence>
<sequence>MGIILGLGIKIGFVFMKAIYKIGKFTGLYIPLITIYLFAYIEDKQHFNSTEEMKNFENIGIIILAVTFLISVIITISNIIRLKKQDFSLIRLVFGLKRKKVQTYENIDNEFIGLDSGVVLGKLKRQYLVMPETTDGHIMVVGGQGSGKSSSIGIPTLLNYDNSLFAIDIKGELSATCKNYRNNIKVFNPTNHNSPHYNPYEPLKYGNKVQGAREITLSIIPIPPNEREPYWKESAQNLLTACILHCYNENLDFPSTCKYILSKPIKSLVDILKDSPVTEARMFVNQFVGADEKLLASIYSTLTNEIILFATDEDIMRALSYSNNTISPWDLEARNDIFISISEDKLEQWKKFLNLIVNQFLKTFEKREDKAQNKILFMIDEFARIGKVETVVHGLETLRSKGIHIMLLLQSLAQLDAIYGKDIRKVITDNCNYKVILNASDVDTQEYFSKLVGTEDREKTSNSINANDFSISKNRGTSRTTEEKRIIKPEEFAYLENPVVFTPKGFFRPNKVKWYEDKIFINRANI</sequence>
<dbReference type="Pfam" id="PF02534">
    <property type="entry name" value="T4SS-DNA_transf"/>
    <property type="match status" value="1"/>
</dbReference>
<protein>
    <submittedName>
        <fullName evidence="8">Type IV secretory system conjugative DNA transfer family protein</fullName>
    </submittedName>
</protein>
<feature type="transmembrane region" description="Helical" evidence="7">
    <location>
        <begin position="21"/>
        <end position="39"/>
    </location>
</feature>
<evidence type="ECO:0000256" key="1">
    <source>
        <dbReference type="ARBA" id="ARBA00004651"/>
    </source>
</evidence>
<keyword evidence="3" id="KW-1003">Cell membrane</keyword>
<dbReference type="EMBL" id="JABAGV010000135">
    <property type="protein sequence ID" value="MBC2477877.1"/>
    <property type="molecule type" value="Genomic_DNA"/>
</dbReference>
<evidence type="ECO:0000256" key="4">
    <source>
        <dbReference type="ARBA" id="ARBA00022692"/>
    </source>
</evidence>
<evidence type="ECO:0000313" key="8">
    <source>
        <dbReference type="EMBL" id="MBC2477877.1"/>
    </source>
</evidence>
<dbReference type="InterPro" id="IPR051539">
    <property type="entry name" value="T4SS-coupling_protein"/>
</dbReference>
<evidence type="ECO:0000256" key="2">
    <source>
        <dbReference type="ARBA" id="ARBA00008806"/>
    </source>
</evidence>
<evidence type="ECO:0000256" key="5">
    <source>
        <dbReference type="ARBA" id="ARBA00022989"/>
    </source>
</evidence>
<reference evidence="8" key="2">
    <citation type="journal article" date="2022" name="Nat. Biotechnol.">
        <title>Carbon-negative production of acetone and isopropanol by gas fermentation at industrial pilot scale.</title>
        <authorList>
            <person name="Liew F.E."/>
            <person name="Nogle R."/>
            <person name="Abdalla T."/>
            <person name="Rasor B.J."/>
            <person name="Canter C."/>
            <person name="Jensen R.O."/>
            <person name="Wang L."/>
            <person name="Strutz J."/>
            <person name="Chirania P."/>
            <person name="De Tissera S."/>
            <person name="Mueller A.P."/>
            <person name="Ruan Z."/>
            <person name="Gao A."/>
            <person name="Tran L."/>
            <person name="Engle N.L."/>
            <person name="Bromley J.C."/>
            <person name="Daniell J."/>
            <person name="Conrado R."/>
            <person name="Tschaplinski T.J."/>
            <person name="Giannone R.J."/>
            <person name="Hettich R.L."/>
            <person name="Karim A.S."/>
            <person name="Simpson S.D."/>
            <person name="Brown S.D."/>
            <person name="Leang C."/>
            <person name="Jewett M.C."/>
            <person name="Kopke M."/>
        </authorList>
    </citation>
    <scope>NUCLEOTIDE SEQUENCE</scope>
    <source>
        <strain evidence="8">DJ015</strain>
    </source>
</reference>
<evidence type="ECO:0000256" key="7">
    <source>
        <dbReference type="SAM" id="Phobius"/>
    </source>
</evidence>
<reference evidence="8" key="1">
    <citation type="submission" date="2020-04" db="EMBL/GenBank/DDBJ databases">
        <authorList>
            <person name="Brown S."/>
        </authorList>
    </citation>
    <scope>NUCLEOTIDE SEQUENCE</scope>
    <source>
        <strain evidence="8">DJ015</strain>
    </source>
</reference>
<dbReference type="InterPro" id="IPR027417">
    <property type="entry name" value="P-loop_NTPase"/>
</dbReference>
<comment type="caution">
    <text evidence="8">The sequence shown here is derived from an EMBL/GenBank/DDBJ whole genome shotgun (WGS) entry which is preliminary data.</text>
</comment>